<name>A0ACB9J1I3_9ASTR</name>
<keyword evidence="2" id="KW-1185">Reference proteome</keyword>
<dbReference type="Proteomes" id="UP001056120">
    <property type="component" value="Linkage Group LG06"/>
</dbReference>
<gene>
    <name evidence="1" type="ORF">L1987_18354</name>
</gene>
<accession>A0ACB9J1I3</accession>
<evidence type="ECO:0000313" key="1">
    <source>
        <dbReference type="EMBL" id="KAI3813625.1"/>
    </source>
</evidence>
<comment type="caution">
    <text evidence="1">The sequence shown here is derived from an EMBL/GenBank/DDBJ whole genome shotgun (WGS) entry which is preliminary data.</text>
</comment>
<dbReference type="EMBL" id="CM042023">
    <property type="protein sequence ID" value="KAI3813625.1"/>
    <property type="molecule type" value="Genomic_DNA"/>
</dbReference>
<reference evidence="1 2" key="2">
    <citation type="journal article" date="2022" name="Mol. Ecol. Resour.">
        <title>The genomes of chicory, endive, great burdock and yacon provide insights into Asteraceae paleo-polyploidization history and plant inulin production.</title>
        <authorList>
            <person name="Fan W."/>
            <person name="Wang S."/>
            <person name="Wang H."/>
            <person name="Wang A."/>
            <person name="Jiang F."/>
            <person name="Liu H."/>
            <person name="Zhao H."/>
            <person name="Xu D."/>
            <person name="Zhang Y."/>
        </authorList>
    </citation>
    <scope>NUCLEOTIDE SEQUENCE [LARGE SCALE GENOMIC DNA]</scope>
    <source>
        <strain evidence="2">cv. Yunnan</strain>
        <tissue evidence="1">Leaves</tissue>
    </source>
</reference>
<sequence length="83" mass="9503">MVGSGDVLGTFNRYPSGACEIGWFSNGDKDGLLLIIAKEISYVLQHMQNEYRTKQCTFQCVKYSLKRNQNDVLRVDNLTSFYL</sequence>
<reference evidence="2" key="1">
    <citation type="journal article" date="2022" name="Mol. Ecol. Resour.">
        <title>The genomes of chicory, endive, great burdock and yacon provide insights into Asteraceae palaeo-polyploidization history and plant inulin production.</title>
        <authorList>
            <person name="Fan W."/>
            <person name="Wang S."/>
            <person name="Wang H."/>
            <person name="Wang A."/>
            <person name="Jiang F."/>
            <person name="Liu H."/>
            <person name="Zhao H."/>
            <person name="Xu D."/>
            <person name="Zhang Y."/>
        </authorList>
    </citation>
    <scope>NUCLEOTIDE SEQUENCE [LARGE SCALE GENOMIC DNA]</scope>
    <source>
        <strain evidence="2">cv. Yunnan</strain>
    </source>
</reference>
<organism evidence="1 2">
    <name type="scientific">Smallanthus sonchifolius</name>
    <dbReference type="NCBI Taxonomy" id="185202"/>
    <lineage>
        <taxon>Eukaryota</taxon>
        <taxon>Viridiplantae</taxon>
        <taxon>Streptophyta</taxon>
        <taxon>Embryophyta</taxon>
        <taxon>Tracheophyta</taxon>
        <taxon>Spermatophyta</taxon>
        <taxon>Magnoliopsida</taxon>
        <taxon>eudicotyledons</taxon>
        <taxon>Gunneridae</taxon>
        <taxon>Pentapetalae</taxon>
        <taxon>asterids</taxon>
        <taxon>campanulids</taxon>
        <taxon>Asterales</taxon>
        <taxon>Asteraceae</taxon>
        <taxon>Asteroideae</taxon>
        <taxon>Heliantheae alliance</taxon>
        <taxon>Millerieae</taxon>
        <taxon>Smallanthus</taxon>
    </lineage>
</organism>
<protein>
    <submittedName>
        <fullName evidence="1">Uncharacterized protein</fullName>
    </submittedName>
</protein>
<proteinExistence type="predicted"/>
<evidence type="ECO:0000313" key="2">
    <source>
        <dbReference type="Proteomes" id="UP001056120"/>
    </source>
</evidence>